<feature type="compositionally biased region" description="Basic and acidic residues" evidence="2">
    <location>
        <begin position="448"/>
        <end position="460"/>
    </location>
</feature>
<feature type="compositionally biased region" description="Low complexity" evidence="2">
    <location>
        <begin position="196"/>
        <end position="224"/>
    </location>
</feature>
<feature type="region of interest" description="Disordered" evidence="2">
    <location>
        <begin position="570"/>
        <end position="637"/>
    </location>
</feature>
<feature type="region of interest" description="Disordered" evidence="2">
    <location>
        <begin position="688"/>
        <end position="718"/>
    </location>
</feature>
<keyword evidence="5" id="KW-1185">Reference proteome</keyword>
<evidence type="ECO:0000256" key="3">
    <source>
        <dbReference type="SAM" id="Phobius"/>
    </source>
</evidence>
<dbReference type="Pfam" id="PF01484">
    <property type="entry name" value="Col_cuticle_N"/>
    <property type="match status" value="1"/>
</dbReference>
<keyword evidence="3" id="KW-0812">Transmembrane</keyword>
<dbReference type="Proteomes" id="UP000887566">
    <property type="component" value="Unplaced"/>
</dbReference>
<evidence type="ECO:0000313" key="6">
    <source>
        <dbReference type="WBParaSite" id="PSAMB.scaffold4336size14973.g24066.t1"/>
    </source>
</evidence>
<protein>
    <submittedName>
        <fullName evidence="6">Nematode cuticle collagen N-terminal domain-containing protein</fullName>
    </submittedName>
</protein>
<evidence type="ECO:0000256" key="1">
    <source>
        <dbReference type="ARBA" id="ARBA00022737"/>
    </source>
</evidence>
<evidence type="ECO:0000256" key="2">
    <source>
        <dbReference type="SAM" id="MobiDB-lite"/>
    </source>
</evidence>
<evidence type="ECO:0000313" key="5">
    <source>
        <dbReference type="Proteomes" id="UP000887566"/>
    </source>
</evidence>
<dbReference type="WBParaSite" id="PSAMB.scaffold4336size14973.g24066.t1">
    <property type="protein sequence ID" value="PSAMB.scaffold4336size14973.g24066.t1"/>
    <property type="gene ID" value="PSAMB.scaffold4336size14973.g24066"/>
</dbReference>
<sequence>MVAGVHHRRTPSEVISDSREDAYKFIISVATVFSVLSVLAMCLVVPAMYSYVSSIGDYSRQDFRFCSAATADIELEMESAKDNMKQRAYNRTRRSEDYGGSSNVNNAAPATFFGGNIGFQECPACCQPGPRGPNGDPGLPGLHGAPGPDGAPGRPGSTPNASCIPERIFEPPPCLPCPQGPRGVPGHPGFPGDPGDPGIAGRPGRNGNPGLRGPDGTPGSSGPDGEFGPAGDKGITPEAHIIPGPPGEAGDVGPWGPPGHAGLQGENGYPGTPGEKGWPGPPGAPGPIGDAGHEGPAGEQGPEGTPGTCVCQETEVVIADVRGTIPAPSPPRPPPETSYPQPSYPQPSYPQPSYPTPFGQPVISSRGEGTREELNAANGGAERVGYLREQPINGQQSELPPSSAPKPEDIAAANHESNKGEIPEGVKGRSSGRPSEREILVTRRRVRPIADRRLSPETRGRGATSRLQGGASSSSADNRARARRYWSAHSSPPSRTKSTHLPLCGSARKCVPSADRPGLAPLRHSNAHCFTPADMSATIRVAAEDSDNNTVHQTSAQAETVTAAVESSATLEFEEEEEQSARPEVIVNQSIPTTPSPVSQSESATIPAPAQATRQLPGEVDQQSKKETPVDKRADKEDTKTLWQKFRLFFCRHIAFKRKASYALSSDATDNQHRAGFSLAGWVNSNGGREKRLSTVLPGTEQRPPGGVPARYRSTDRL</sequence>
<dbReference type="SMART" id="SM01088">
    <property type="entry name" value="Col_cuticle_N"/>
    <property type="match status" value="1"/>
</dbReference>
<proteinExistence type="predicted"/>
<feature type="domain" description="Nematode cuticle collagen N-terminal" evidence="4">
    <location>
        <begin position="25"/>
        <end position="77"/>
    </location>
</feature>
<dbReference type="PANTHER" id="PTHR24637:SF421">
    <property type="entry name" value="CUTICLE COLLAGEN DPY-2"/>
    <property type="match status" value="1"/>
</dbReference>
<dbReference type="Gene3D" id="1.20.5.320">
    <property type="entry name" value="6-Phosphogluconate Dehydrogenase, domain 3"/>
    <property type="match status" value="1"/>
</dbReference>
<dbReference type="AlphaFoldDB" id="A0A914WJC7"/>
<name>A0A914WJC7_9BILA</name>
<feature type="compositionally biased region" description="Basic and acidic residues" evidence="2">
    <location>
        <begin position="416"/>
        <end position="427"/>
    </location>
</feature>
<dbReference type="GO" id="GO:0042302">
    <property type="term" value="F:structural constituent of cuticle"/>
    <property type="evidence" value="ECO:0007669"/>
    <property type="project" value="InterPro"/>
</dbReference>
<dbReference type="Pfam" id="PF01391">
    <property type="entry name" value="Collagen"/>
    <property type="match status" value="2"/>
</dbReference>
<accession>A0A914WJC7</accession>
<feature type="transmembrane region" description="Helical" evidence="3">
    <location>
        <begin position="25"/>
        <end position="49"/>
    </location>
</feature>
<feature type="compositionally biased region" description="Low complexity" evidence="2">
    <location>
        <begin position="136"/>
        <end position="156"/>
    </location>
</feature>
<feature type="compositionally biased region" description="Pro residues" evidence="2">
    <location>
        <begin position="170"/>
        <end position="179"/>
    </location>
</feature>
<evidence type="ECO:0000259" key="4">
    <source>
        <dbReference type="SMART" id="SM01088"/>
    </source>
</evidence>
<keyword evidence="3" id="KW-1133">Transmembrane helix</keyword>
<feature type="region of interest" description="Disordered" evidence="2">
    <location>
        <begin position="323"/>
        <end position="503"/>
    </location>
</feature>
<feature type="region of interest" description="Disordered" evidence="2">
    <location>
        <begin position="133"/>
        <end position="308"/>
    </location>
</feature>
<dbReference type="PANTHER" id="PTHR24637">
    <property type="entry name" value="COLLAGEN"/>
    <property type="match status" value="1"/>
</dbReference>
<feature type="compositionally biased region" description="Polar residues" evidence="2">
    <location>
        <begin position="587"/>
        <end position="604"/>
    </location>
</feature>
<feature type="compositionally biased region" description="Basic and acidic residues" evidence="2">
    <location>
        <begin position="622"/>
        <end position="637"/>
    </location>
</feature>
<feature type="compositionally biased region" description="Pro residues" evidence="2">
    <location>
        <begin position="327"/>
        <end position="355"/>
    </location>
</feature>
<organism evidence="5 6">
    <name type="scientific">Plectus sambesii</name>
    <dbReference type="NCBI Taxonomy" id="2011161"/>
    <lineage>
        <taxon>Eukaryota</taxon>
        <taxon>Metazoa</taxon>
        <taxon>Ecdysozoa</taxon>
        <taxon>Nematoda</taxon>
        <taxon>Chromadorea</taxon>
        <taxon>Plectida</taxon>
        <taxon>Plectina</taxon>
        <taxon>Plectoidea</taxon>
        <taxon>Plectidae</taxon>
        <taxon>Plectus</taxon>
    </lineage>
</organism>
<dbReference type="InterPro" id="IPR008160">
    <property type="entry name" value="Collagen"/>
</dbReference>
<dbReference type="InterPro" id="IPR002486">
    <property type="entry name" value="Col_cuticle_N"/>
</dbReference>
<reference evidence="6" key="1">
    <citation type="submission" date="2022-11" db="UniProtKB">
        <authorList>
            <consortium name="WormBaseParasite"/>
        </authorList>
    </citation>
    <scope>IDENTIFICATION</scope>
</reference>
<keyword evidence="3" id="KW-0472">Membrane</keyword>
<keyword evidence="1" id="KW-0677">Repeat</keyword>